<evidence type="ECO:0000313" key="1">
    <source>
        <dbReference type="EMBL" id="TEB25500.1"/>
    </source>
</evidence>
<dbReference type="AlphaFoldDB" id="A0A4Y7SUG9"/>
<keyword evidence="2" id="KW-1185">Reference proteome</keyword>
<accession>A0A4Y7SUG9</accession>
<dbReference type="Proteomes" id="UP000298030">
    <property type="component" value="Unassembled WGS sequence"/>
</dbReference>
<proteinExistence type="predicted"/>
<gene>
    <name evidence="1" type="ORF">FA13DRAFT_1637366</name>
</gene>
<name>A0A4Y7SUG9_COPMI</name>
<dbReference type="OrthoDB" id="3270336at2759"/>
<protein>
    <submittedName>
        <fullName evidence="1">Uncharacterized protein</fullName>
    </submittedName>
</protein>
<comment type="caution">
    <text evidence="1">The sequence shown here is derived from an EMBL/GenBank/DDBJ whole genome shotgun (WGS) entry which is preliminary data.</text>
</comment>
<reference evidence="1 2" key="1">
    <citation type="journal article" date="2019" name="Nat. Ecol. Evol.">
        <title>Megaphylogeny resolves global patterns of mushroom evolution.</title>
        <authorList>
            <person name="Varga T."/>
            <person name="Krizsan K."/>
            <person name="Foldi C."/>
            <person name="Dima B."/>
            <person name="Sanchez-Garcia M."/>
            <person name="Sanchez-Ramirez S."/>
            <person name="Szollosi G.J."/>
            <person name="Szarkandi J.G."/>
            <person name="Papp V."/>
            <person name="Albert L."/>
            <person name="Andreopoulos W."/>
            <person name="Angelini C."/>
            <person name="Antonin V."/>
            <person name="Barry K.W."/>
            <person name="Bougher N.L."/>
            <person name="Buchanan P."/>
            <person name="Buyck B."/>
            <person name="Bense V."/>
            <person name="Catcheside P."/>
            <person name="Chovatia M."/>
            <person name="Cooper J."/>
            <person name="Damon W."/>
            <person name="Desjardin D."/>
            <person name="Finy P."/>
            <person name="Geml J."/>
            <person name="Haridas S."/>
            <person name="Hughes K."/>
            <person name="Justo A."/>
            <person name="Karasinski D."/>
            <person name="Kautmanova I."/>
            <person name="Kiss B."/>
            <person name="Kocsube S."/>
            <person name="Kotiranta H."/>
            <person name="LaButti K.M."/>
            <person name="Lechner B.E."/>
            <person name="Liimatainen K."/>
            <person name="Lipzen A."/>
            <person name="Lukacs Z."/>
            <person name="Mihaltcheva S."/>
            <person name="Morgado L.N."/>
            <person name="Niskanen T."/>
            <person name="Noordeloos M.E."/>
            <person name="Ohm R.A."/>
            <person name="Ortiz-Santana B."/>
            <person name="Ovrebo C."/>
            <person name="Racz N."/>
            <person name="Riley R."/>
            <person name="Savchenko A."/>
            <person name="Shiryaev A."/>
            <person name="Soop K."/>
            <person name="Spirin V."/>
            <person name="Szebenyi C."/>
            <person name="Tomsovsky M."/>
            <person name="Tulloss R.E."/>
            <person name="Uehling J."/>
            <person name="Grigoriev I.V."/>
            <person name="Vagvolgyi C."/>
            <person name="Papp T."/>
            <person name="Martin F.M."/>
            <person name="Miettinen O."/>
            <person name="Hibbett D.S."/>
            <person name="Nagy L.G."/>
        </authorList>
    </citation>
    <scope>NUCLEOTIDE SEQUENCE [LARGE SCALE GENOMIC DNA]</scope>
    <source>
        <strain evidence="1 2">FP101781</strain>
    </source>
</reference>
<sequence length="109" mass="12919">ALMMMEMDLICGAYECVSEDGKQRALKSWWPLARYYKKEECGENYGRWTPHREIWYTQRLTAIESGADSVQPLNYTEWKSSQHGPKPIRFLHAYTERTSHELFESHCLN</sequence>
<dbReference type="EMBL" id="QPFP01000056">
    <property type="protein sequence ID" value="TEB25500.1"/>
    <property type="molecule type" value="Genomic_DNA"/>
</dbReference>
<evidence type="ECO:0000313" key="2">
    <source>
        <dbReference type="Proteomes" id="UP000298030"/>
    </source>
</evidence>
<feature type="non-terminal residue" evidence="1">
    <location>
        <position position="1"/>
    </location>
</feature>
<organism evidence="1 2">
    <name type="scientific">Coprinellus micaceus</name>
    <name type="common">Glistening ink-cap mushroom</name>
    <name type="synonym">Coprinus micaceus</name>
    <dbReference type="NCBI Taxonomy" id="71717"/>
    <lineage>
        <taxon>Eukaryota</taxon>
        <taxon>Fungi</taxon>
        <taxon>Dikarya</taxon>
        <taxon>Basidiomycota</taxon>
        <taxon>Agaricomycotina</taxon>
        <taxon>Agaricomycetes</taxon>
        <taxon>Agaricomycetidae</taxon>
        <taxon>Agaricales</taxon>
        <taxon>Agaricineae</taxon>
        <taxon>Psathyrellaceae</taxon>
        <taxon>Coprinellus</taxon>
    </lineage>
</organism>